<dbReference type="Pfam" id="PF01477">
    <property type="entry name" value="PLAT"/>
    <property type="match status" value="1"/>
</dbReference>
<accession>A0A0A0L0L3</accession>
<evidence type="ECO:0000259" key="12">
    <source>
        <dbReference type="PROSITE" id="PS50095"/>
    </source>
</evidence>
<keyword evidence="9" id="KW-0275">Fatty acid biosynthesis</keyword>
<dbReference type="PROSITE" id="PS50095">
    <property type="entry name" value="PLAT"/>
    <property type="match status" value="1"/>
</dbReference>
<sequence length="468" mass="51733">MLKSQGLGSSIGVAPVSLHHTRTSLARRGIDGSALVPYQNNNDLQKKLRGIKIKNNNDNGGLRSLSGSGIIKAALATATETTTSVITTVTVKKITGEITSSTIVKENQLAAPPKFLQLGFASILTDPSTGAEKPPIMVQANLIHESVVEEIYEAKLEVPSNFGEIGAVIVGNYNQNEMYIKEVDLSGLTSGSLTIPCNSWVQPKTSYLPSQTPAGLISMRESELVNLRGNGTGERQSYDRIYDYDVYNDLGDPDKNEDLKRPVLGGSTHPYPRRCRTGRPPCQTDPQSEQKATGSIYVPRDEAFSDIKRAQFNASTLLNVLKTIIPNLQVHFDRNAGFPHFESIDALFDVDGFNLPPLESTTSFKDLLPWIFKLIYETGEFLLRFQIPEPMDRNKFFWLSDEEFARQTLAGLNPYSIQLVTEWPLTSQLNPDVYGPPESAFKTLNIDRQIGSMTVQEVCFSSSMYINS</sequence>
<dbReference type="Gene3D" id="3.10.450.60">
    <property type="match status" value="1"/>
</dbReference>
<dbReference type="InterPro" id="IPR036392">
    <property type="entry name" value="PLAT/LH2_dom_sf"/>
</dbReference>
<evidence type="ECO:0000256" key="11">
    <source>
        <dbReference type="SAM" id="MobiDB-lite"/>
    </source>
</evidence>
<evidence type="ECO:0000256" key="5">
    <source>
        <dbReference type="ARBA" id="ARBA00022832"/>
    </source>
</evidence>
<dbReference type="InterPro" id="IPR013819">
    <property type="entry name" value="LipOase_C"/>
</dbReference>
<dbReference type="PANTHER" id="PTHR11771">
    <property type="entry name" value="LIPOXYGENASE"/>
    <property type="match status" value="1"/>
</dbReference>
<evidence type="ECO:0000259" key="13">
    <source>
        <dbReference type="PROSITE" id="PS51393"/>
    </source>
</evidence>
<protein>
    <recommendedName>
        <fullName evidence="16">Lipoxygenase domain-containing protein</fullName>
    </recommendedName>
</protein>
<dbReference type="Gene3D" id="4.10.372.10">
    <property type="entry name" value="Lipoxygenase-1, Domain 3"/>
    <property type="match status" value="1"/>
</dbReference>
<keyword evidence="15" id="KW-1185">Reference proteome</keyword>
<dbReference type="PROSITE" id="PS51393">
    <property type="entry name" value="LIPOXYGENASE_3"/>
    <property type="match status" value="1"/>
</dbReference>
<proteinExistence type="inferred from homology"/>
<feature type="domain" description="PLAT" evidence="12">
    <location>
        <begin position="87"/>
        <end position="215"/>
    </location>
</feature>
<dbReference type="InterPro" id="IPR001024">
    <property type="entry name" value="PLAT/LH2_dom"/>
</dbReference>
<keyword evidence="3" id="KW-0479">Metal-binding</keyword>
<name>A0A0A0L0L3_CUCSA</name>
<evidence type="ECO:0008006" key="16">
    <source>
        <dbReference type="Google" id="ProtNLM"/>
    </source>
</evidence>
<reference evidence="14 15" key="3">
    <citation type="journal article" date="2010" name="BMC Genomics">
        <title>Transcriptome sequencing and comparative analysis of cucumber flowers with different sex types.</title>
        <authorList>
            <person name="Guo S."/>
            <person name="Zheng Y."/>
            <person name="Joung J.G."/>
            <person name="Liu S."/>
            <person name="Zhang Z."/>
            <person name="Crasta O.R."/>
            <person name="Sobral B.W."/>
            <person name="Xu Y."/>
            <person name="Huang S."/>
            <person name="Fei Z."/>
        </authorList>
    </citation>
    <scope>NUCLEOTIDE SEQUENCE [LARGE SCALE GENOMIC DNA]</scope>
    <source>
        <strain evidence="15">cv. 9930</strain>
    </source>
</reference>
<dbReference type="AlphaFoldDB" id="A0A0A0L0L3"/>
<dbReference type="SUPFAM" id="SSF48484">
    <property type="entry name" value="Lipoxigenase"/>
    <property type="match status" value="1"/>
</dbReference>
<dbReference type="EMBL" id="CM002925">
    <property type="protein sequence ID" value="KGN54137.1"/>
    <property type="molecule type" value="Genomic_DNA"/>
</dbReference>
<comment type="similarity">
    <text evidence="1">Belongs to the lipoxygenase family.</text>
</comment>
<keyword evidence="6" id="KW-0223">Dioxygenase</keyword>
<keyword evidence="4" id="KW-0925">Oxylipin biosynthesis</keyword>
<dbReference type="SUPFAM" id="SSF49723">
    <property type="entry name" value="Lipase/lipooxygenase domain (PLAT/LH2 domain)"/>
    <property type="match status" value="1"/>
</dbReference>
<comment type="caution">
    <text evidence="10">Lacks conserved residue(s) required for the propagation of feature annotation.</text>
</comment>
<feature type="domain" description="Lipoxygenase" evidence="13">
    <location>
        <begin position="206"/>
        <end position="468"/>
    </location>
</feature>
<evidence type="ECO:0000256" key="2">
    <source>
        <dbReference type="ARBA" id="ARBA00022516"/>
    </source>
</evidence>
<evidence type="ECO:0000256" key="9">
    <source>
        <dbReference type="ARBA" id="ARBA00023160"/>
    </source>
</evidence>
<evidence type="ECO:0000313" key="15">
    <source>
        <dbReference type="Proteomes" id="UP000029981"/>
    </source>
</evidence>
<reference evidence="14 15" key="1">
    <citation type="journal article" date="2009" name="Nat. Genet.">
        <title>The genome of the cucumber, Cucumis sativus L.</title>
        <authorList>
            <person name="Huang S."/>
            <person name="Li R."/>
            <person name="Zhang Z."/>
            <person name="Li L."/>
            <person name="Gu X."/>
            <person name="Fan W."/>
            <person name="Lucas W.J."/>
            <person name="Wang X."/>
            <person name="Xie B."/>
            <person name="Ni P."/>
            <person name="Ren Y."/>
            <person name="Zhu H."/>
            <person name="Li J."/>
            <person name="Lin K."/>
            <person name="Jin W."/>
            <person name="Fei Z."/>
            <person name="Li G."/>
            <person name="Staub J."/>
            <person name="Kilian A."/>
            <person name="van der Vossen E.A."/>
            <person name="Wu Y."/>
            <person name="Guo J."/>
            <person name="He J."/>
            <person name="Jia Z."/>
            <person name="Ren Y."/>
            <person name="Tian G."/>
            <person name="Lu Y."/>
            <person name="Ruan J."/>
            <person name="Qian W."/>
            <person name="Wang M."/>
            <person name="Huang Q."/>
            <person name="Li B."/>
            <person name="Xuan Z."/>
            <person name="Cao J."/>
            <person name="Asan"/>
            <person name="Wu Z."/>
            <person name="Zhang J."/>
            <person name="Cai Q."/>
            <person name="Bai Y."/>
            <person name="Zhao B."/>
            <person name="Han Y."/>
            <person name="Li Y."/>
            <person name="Li X."/>
            <person name="Wang S."/>
            <person name="Shi Q."/>
            <person name="Liu S."/>
            <person name="Cho W.K."/>
            <person name="Kim J.Y."/>
            <person name="Xu Y."/>
            <person name="Heller-Uszynska K."/>
            <person name="Miao H."/>
            <person name="Cheng Z."/>
            <person name="Zhang S."/>
            <person name="Wu J."/>
            <person name="Yang Y."/>
            <person name="Kang H."/>
            <person name="Li M."/>
            <person name="Liang H."/>
            <person name="Ren X."/>
            <person name="Shi Z."/>
            <person name="Wen M."/>
            <person name="Jian M."/>
            <person name="Yang H."/>
            <person name="Zhang G."/>
            <person name="Yang Z."/>
            <person name="Chen R."/>
            <person name="Liu S."/>
            <person name="Li J."/>
            <person name="Ma L."/>
            <person name="Liu H."/>
            <person name="Zhou Y."/>
            <person name="Zhao J."/>
            <person name="Fang X."/>
            <person name="Li G."/>
            <person name="Fang L."/>
            <person name="Li Y."/>
            <person name="Liu D."/>
            <person name="Zheng H."/>
            <person name="Zhang Y."/>
            <person name="Qin N."/>
            <person name="Li Z."/>
            <person name="Yang G."/>
            <person name="Yang S."/>
            <person name="Bolund L."/>
            <person name="Kristiansen K."/>
            <person name="Zheng H."/>
            <person name="Li S."/>
            <person name="Zhang X."/>
            <person name="Yang H."/>
            <person name="Wang J."/>
            <person name="Sun R."/>
            <person name="Zhang B."/>
            <person name="Jiang S."/>
            <person name="Wang J."/>
            <person name="Du Y."/>
            <person name="Li S."/>
        </authorList>
    </citation>
    <scope>NUCLEOTIDE SEQUENCE [LARGE SCALE GENOMIC DNA]</scope>
    <source>
        <strain evidence="15">cv. 9930</strain>
    </source>
</reference>
<dbReference type="Gramene" id="KGN54137">
    <property type="protein sequence ID" value="KGN54137"/>
    <property type="gene ID" value="Csa_4G288080"/>
</dbReference>
<evidence type="ECO:0000256" key="1">
    <source>
        <dbReference type="ARBA" id="ARBA00009419"/>
    </source>
</evidence>
<dbReference type="GO" id="GO:0034440">
    <property type="term" value="P:lipid oxidation"/>
    <property type="evidence" value="ECO:0007669"/>
    <property type="project" value="InterPro"/>
</dbReference>
<dbReference type="STRING" id="3659.A0A0A0L0L3"/>
<dbReference type="Gene3D" id="4.10.375.10">
    <property type="entry name" value="Lipoxygenase-1, Domain 2"/>
    <property type="match status" value="1"/>
</dbReference>
<keyword evidence="7" id="KW-0560">Oxidoreductase</keyword>
<dbReference type="InterPro" id="IPR027433">
    <property type="entry name" value="Lipoxygenase_dom_3"/>
</dbReference>
<keyword evidence="8" id="KW-0443">Lipid metabolism</keyword>
<dbReference type="GO" id="GO:0006633">
    <property type="term" value="P:fatty acid biosynthetic process"/>
    <property type="evidence" value="ECO:0007669"/>
    <property type="project" value="UniProtKB-KW"/>
</dbReference>
<gene>
    <name evidence="14" type="ORF">Csa_4G288080</name>
</gene>
<evidence type="ECO:0000256" key="3">
    <source>
        <dbReference type="ARBA" id="ARBA00022723"/>
    </source>
</evidence>
<dbReference type="PRINTS" id="PR00468">
    <property type="entry name" value="PLTLPOXGNASE"/>
</dbReference>
<evidence type="ECO:0000256" key="10">
    <source>
        <dbReference type="PROSITE-ProRule" id="PRU00152"/>
    </source>
</evidence>
<keyword evidence="5" id="KW-0276">Fatty acid metabolism</keyword>
<dbReference type="GO" id="GO:0046872">
    <property type="term" value="F:metal ion binding"/>
    <property type="evidence" value="ECO:0007669"/>
    <property type="project" value="UniProtKB-KW"/>
</dbReference>
<organism evidence="14 15">
    <name type="scientific">Cucumis sativus</name>
    <name type="common">Cucumber</name>
    <dbReference type="NCBI Taxonomy" id="3659"/>
    <lineage>
        <taxon>Eukaryota</taxon>
        <taxon>Viridiplantae</taxon>
        <taxon>Streptophyta</taxon>
        <taxon>Embryophyta</taxon>
        <taxon>Tracheophyta</taxon>
        <taxon>Spermatophyta</taxon>
        <taxon>Magnoliopsida</taxon>
        <taxon>eudicotyledons</taxon>
        <taxon>Gunneridae</taxon>
        <taxon>Pentapetalae</taxon>
        <taxon>rosids</taxon>
        <taxon>fabids</taxon>
        <taxon>Cucurbitales</taxon>
        <taxon>Cucurbitaceae</taxon>
        <taxon>Benincaseae</taxon>
        <taxon>Cucumis</taxon>
    </lineage>
</organism>
<dbReference type="InterPro" id="IPR000907">
    <property type="entry name" value="LipOase"/>
</dbReference>
<dbReference type="InterPro" id="IPR001246">
    <property type="entry name" value="LipOase_plant"/>
</dbReference>
<evidence type="ECO:0000256" key="7">
    <source>
        <dbReference type="ARBA" id="ARBA00023002"/>
    </source>
</evidence>
<dbReference type="GO" id="GO:0016702">
    <property type="term" value="F:oxidoreductase activity, acting on single donors with incorporation of molecular oxygen, incorporation of two atoms of oxygen"/>
    <property type="evidence" value="ECO:0007669"/>
    <property type="project" value="InterPro"/>
</dbReference>
<reference evidence="14 15" key="2">
    <citation type="journal article" date="2009" name="PLoS ONE">
        <title>An integrated genetic and cytogenetic map of the cucumber genome.</title>
        <authorList>
            <person name="Ren Y."/>
            <person name="Zhang Z."/>
            <person name="Liu J."/>
            <person name="Staub J.E."/>
            <person name="Han Y."/>
            <person name="Cheng Z."/>
            <person name="Li X."/>
            <person name="Lu J."/>
            <person name="Miao H."/>
            <person name="Kang H."/>
            <person name="Xie B."/>
            <person name="Gu X."/>
            <person name="Wang X."/>
            <person name="Du Y."/>
            <person name="Jin W."/>
            <person name="Huang S."/>
        </authorList>
    </citation>
    <scope>NUCLEOTIDE SEQUENCE [LARGE SCALE GENOMIC DNA]</scope>
    <source>
        <strain evidence="15">cv. 9930</strain>
    </source>
</reference>
<keyword evidence="2" id="KW-0444">Lipid biosynthesis</keyword>
<dbReference type="Proteomes" id="UP000029981">
    <property type="component" value="Chromosome 4"/>
</dbReference>
<dbReference type="GO" id="GO:0031408">
    <property type="term" value="P:oxylipin biosynthetic process"/>
    <property type="evidence" value="ECO:0007669"/>
    <property type="project" value="UniProtKB-KW"/>
</dbReference>
<dbReference type="Gene3D" id="2.60.60.20">
    <property type="entry name" value="PLAT/LH2 domain"/>
    <property type="match status" value="1"/>
</dbReference>
<evidence type="ECO:0000256" key="4">
    <source>
        <dbReference type="ARBA" id="ARBA00022767"/>
    </source>
</evidence>
<dbReference type="SMART" id="SM00308">
    <property type="entry name" value="LH2"/>
    <property type="match status" value="1"/>
</dbReference>
<dbReference type="FunFam" id="4.10.375.10:FF:000001">
    <property type="entry name" value="Lipoxygenase"/>
    <property type="match status" value="1"/>
</dbReference>
<evidence type="ECO:0000256" key="8">
    <source>
        <dbReference type="ARBA" id="ARBA00023098"/>
    </source>
</evidence>
<evidence type="ECO:0000313" key="14">
    <source>
        <dbReference type="EMBL" id="KGN54137.1"/>
    </source>
</evidence>
<evidence type="ECO:0000256" key="6">
    <source>
        <dbReference type="ARBA" id="ARBA00022964"/>
    </source>
</evidence>
<dbReference type="eggNOG" id="ENOG502QQSP">
    <property type="taxonomic scope" value="Eukaryota"/>
</dbReference>
<dbReference type="InterPro" id="IPR036226">
    <property type="entry name" value="LipOase_C_sf"/>
</dbReference>
<feature type="region of interest" description="Disordered" evidence="11">
    <location>
        <begin position="255"/>
        <end position="292"/>
    </location>
</feature>
<reference evidence="14 15" key="4">
    <citation type="journal article" date="2011" name="BMC Genomics">
        <title>RNA-Seq improves annotation of protein-coding genes in the cucumber genome.</title>
        <authorList>
            <person name="Li Z."/>
            <person name="Zhang Z."/>
            <person name="Yan P."/>
            <person name="Huang S."/>
            <person name="Fei Z."/>
            <person name="Lin K."/>
        </authorList>
    </citation>
    <scope>NUCLEOTIDE SEQUENCE [LARGE SCALE GENOMIC DNA]</scope>
    <source>
        <strain evidence="15">cv. 9930</strain>
    </source>
</reference>
<dbReference type="Pfam" id="PF00305">
    <property type="entry name" value="Lipoxygenase"/>
    <property type="match status" value="1"/>
</dbReference>